<name>A0ABU9IF99_9SPHN</name>
<dbReference type="InterPro" id="IPR032466">
    <property type="entry name" value="Metal_Hydrolase"/>
</dbReference>
<dbReference type="EMBL" id="JBBYHV010000002">
    <property type="protein sequence ID" value="MEL1251101.1"/>
    <property type="molecule type" value="Genomic_DNA"/>
</dbReference>
<feature type="domain" description="Amidohydrolase 3" evidence="2">
    <location>
        <begin position="83"/>
        <end position="567"/>
    </location>
</feature>
<evidence type="ECO:0000259" key="2">
    <source>
        <dbReference type="Pfam" id="PF07969"/>
    </source>
</evidence>
<feature type="signal peptide" evidence="1">
    <location>
        <begin position="1"/>
        <end position="24"/>
    </location>
</feature>
<accession>A0ABU9IF99</accession>
<dbReference type="GO" id="GO:0016787">
    <property type="term" value="F:hydrolase activity"/>
    <property type="evidence" value="ECO:0007669"/>
    <property type="project" value="UniProtKB-KW"/>
</dbReference>
<organism evidence="3 4">
    <name type="scientific">Aurantiacibacter gilvus</name>
    <dbReference type="NCBI Taxonomy" id="3139141"/>
    <lineage>
        <taxon>Bacteria</taxon>
        <taxon>Pseudomonadati</taxon>
        <taxon>Pseudomonadota</taxon>
        <taxon>Alphaproteobacteria</taxon>
        <taxon>Sphingomonadales</taxon>
        <taxon>Erythrobacteraceae</taxon>
        <taxon>Aurantiacibacter</taxon>
    </lineage>
</organism>
<dbReference type="RefSeq" id="WP_341673665.1">
    <property type="nucleotide sequence ID" value="NZ_JBBYHV010000002.1"/>
</dbReference>
<gene>
    <name evidence="3" type="ORF">AAEO60_10485</name>
</gene>
<dbReference type="PANTHER" id="PTHR22642">
    <property type="entry name" value="IMIDAZOLONEPROPIONASE"/>
    <property type="match status" value="1"/>
</dbReference>
<dbReference type="PANTHER" id="PTHR22642:SF2">
    <property type="entry name" value="PROTEIN LONG AFTER FAR-RED 3"/>
    <property type="match status" value="1"/>
</dbReference>
<dbReference type="SUPFAM" id="SSF51338">
    <property type="entry name" value="Composite domain of metallo-dependent hydrolases"/>
    <property type="match status" value="1"/>
</dbReference>
<evidence type="ECO:0000313" key="4">
    <source>
        <dbReference type="Proteomes" id="UP001497045"/>
    </source>
</evidence>
<dbReference type="EC" id="3.5.-.-" evidence="3"/>
<evidence type="ECO:0000313" key="3">
    <source>
        <dbReference type="EMBL" id="MEL1251101.1"/>
    </source>
</evidence>
<protein>
    <submittedName>
        <fullName evidence="3">Amidohydrolase</fullName>
        <ecNumber evidence="3">3.5.-.-</ecNumber>
    </submittedName>
</protein>
<dbReference type="Proteomes" id="UP001497045">
    <property type="component" value="Unassembled WGS sequence"/>
</dbReference>
<dbReference type="Pfam" id="PF07969">
    <property type="entry name" value="Amidohydro_3"/>
    <property type="match status" value="1"/>
</dbReference>
<comment type="caution">
    <text evidence="3">The sequence shown here is derived from an EMBL/GenBank/DDBJ whole genome shotgun (WGS) entry which is preliminary data.</text>
</comment>
<keyword evidence="3" id="KW-0378">Hydrolase</keyword>
<dbReference type="InterPro" id="IPR033932">
    <property type="entry name" value="YtcJ-like"/>
</dbReference>
<dbReference type="InterPro" id="IPR011059">
    <property type="entry name" value="Metal-dep_hydrolase_composite"/>
</dbReference>
<keyword evidence="4" id="KW-1185">Reference proteome</keyword>
<sequence length="581" mass="61419">MPNKISKVATSLCLAMTWASAATAQSAEERAVAIEEPATVVIVNGRVMTPDGFEEAVAIENGIIVAVGSNDEISGFAGSATRILDAQGGAVLPGFHDLHVHSIGGGMSQTACGFRPAASPEEIRQAVAGCVAESEDGEWIQGGNWIANVFADGQQTKEFLDEVAPNNPVMLSDESHHSAWVNSAALAAAGVTRDTPDPVNGHIELDAEGEPTGVLREAAMGLVSRVVPPPTTEAMAEALGIAADLMLSYGVTSYTDAGLNPVSMQVISDASRSGDIRLRIRGCMMWNPNTPDGGESALATIASRHIYATDRFTPDCVKTGLDGVPTESHTAAMLEPYAHSEETGMNSIAPEVLFPAVIDFDRQGLHVKFHAAGDAAVRNAINAIEAARSANGAGGPFHDVAHASFVSPSDVDRVTELNASWEFSPYIWYPSTITRDIVQAIGPERMERWIPIADALDADALVGAGSDWSVVPSIDPWLAIETMVTRQLPGGSDEALGAGQAVSLEQALQIFTLNGARIMQQADRVGTIEPGKFADIFVTLQDPFSMPVTELHNVEVRWTFIEGEVVYDSTTPPASLEGVNR</sequence>
<evidence type="ECO:0000256" key="1">
    <source>
        <dbReference type="SAM" id="SignalP"/>
    </source>
</evidence>
<dbReference type="Gene3D" id="3.10.310.70">
    <property type="match status" value="1"/>
</dbReference>
<feature type="chain" id="PRO_5045255607" evidence="1">
    <location>
        <begin position="25"/>
        <end position="581"/>
    </location>
</feature>
<dbReference type="CDD" id="cd01300">
    <property type="entry name" value="YtcJ_like"/>
    <property type="match status" value="1"/>
</dbReference>
<dbReference type="InterPro" id="IPR013108">
    <property type="entry name" value="Amidohydro_3"/>
</dbReference>
<dbReference type="Gene3D" id="3.20.20.140">
    <property type="entry name" value="Metal-dependent hydrolases"/>
    <property type="match status" value="1"/>
</dbReference>
<reference evidence="3 4" key="1">
    <citation type="submission" date="2024-04" db="EMBL/GenBank/DDBJ databases">
        <title>Aurantiacibacter sp. DGU6 16S ribosomal RNA gene Genome sequencing and assembly.</title>
        <authorList>
            <person name="Park S."/>
        </authorList>
    </citation>
    <scope>NUCLEOTIDE SEQUENCE [LARGE SCALE GENOMIC DNA]</scope>
    <source>
        <strain evidence="3 4">DGU6</strain>
    </source>
</reference>
<keyword evidence="1" id="KW-0732">Signal</keyword>
<dbReference type="SUPFAM" id="SSF51556">
    <property type="entry name" value="Metallo-dependent hydrolases"/>
    <property type="match status" value="1"/>
</dbReference>
<proteinExistence type="predicted"/>
<dbReference type="Gene3D" id="2.30.40.10">
    <property type="entry name" value="Urease, subunit C, domain 1"/>
    <property type="match status" value="1"/>
</dbReference>